<reference evidence="2 3" key="1">
    <citation type="journal article" date="2020" name="Arch. Microbiol.">
        <title>Bradyrhizobium campsiandrae sp. nov., a nitrogen-fixing bacterial strain isolated from a native leguminous tree from the Amazon adapted to flooded conditions.</title>
        <authorList>
            <person name="Cabral Michel D."/>
            <person name="Martins da Costa E."/>
            <person name="Azarias Guimaraes A."/>
            <person name="Soares de Carvalho T."/>
            <person name="Santos de Castro Caputo P."/>
            <person name="Willems A."/>
            <person name="de Souza Moreira F.M."/>
        </authorList>
    </citation>
    <scope>NUCLEOTIDE SEQUENCE [LARGE SCALE GENOMIC DNA]</scope>
    <source>
        <strain evidence="3">INPA 384B</strain>
    </source>
</reference>
<proteinExistence type="predicted"/>
<name>A0ABR7U3Q2_9BRAD</name>
<sequence length="153" mass="16629">MMLAAGMLLVAATTLASDPPFRASPTQRPLPASYPDSLAATFSICGEARRATCVVDGDTFWHLRVKIRIADIDAPELSPPHCETERMKGEAAKRRLLDLLNAGPFSLVAADRDEDRLGCKLRVVRRAGHSLGAPLIAEGLARPWGGPRRNWCD</sequence>
<comment type="caution">
    <text evidence="2">The sequence shown here is derived from an EMBL/GenBank/DDBJ whole genome shotgun (WGS) entry which is preliminary data.</text>
</comment>
<dbReference type="Gene3D" id="2.40.50.90">
    <property type="match status" value="1"/>
</dbReference>
<dbReference type="InterPro" id="IPR035437">
    <property type="entry name" value="SNase_OB-fold_sf"/>
</dbReference>
<dbReference type="Proteomes" id="UP000639516">
    <property type="component" value="Unassembled WGS sequence"/>
</dbReference>
<evidence type="ECO:0000313" key="3">
    <source>
        <dbReference type="Proteomes" id="UP000639516"/>
    </source>
</evidence>
<evidence type="ECO:0000256" key="1">
    <source>
        <dbReference type="SAM" id="SignalP"/>
    </source>
</evidence>
<feature type="chain" id="PRO_5045754139" evidence="1">
    <location>
        <begin position="17"/>
        <end position="153"/>
    </location>
</feature>
<protein>
    <submittedName>
        <fullName evidence="2">Thermonuclease family protein</fullName>
    </submittedName>
</protein>
<evidence type="ECO:0000313" key="2">
    <source>
        <dbReference type="EMBL" id="MBC9978126.1"/>
    </source>
</evidence>
<dbReference type="RefSeq" id="WP_006023669.1">
    <property type="nucleotide sequence ID" value="NZ_JAANIH010000010.1"/>
</dbReference>
<accession>A0ABR7U3Q2</accession>
<dbReference type="EMBL" id="JAATTO010000009">
    <property type="protein sequence ID" value="MBC9978126.1"/>
    <property type="molecule type" value="Genomic_DNA"/>
</dbReference>
<dbReference type="SUPFAM" id="SSF50199">
    <property type="entry name" value="Staphylococcal nuclease"/>
    <property type="match status" value="1"/>
</dbReference>
<gene>
    <name evidence="2" type="ORF">HA482_07820</name>
</gene>
<keyword evidence="1" id="KW-0732">Signal</keyword>
<feature type="signal peptide" evidence="1">
    <location>
        <begin position="1"/>
        <end position="16"/>
    </location>
</feature>
<organism evidence="2 3">
    <name type="scientific">Bradyrhizobium campsiandrae</name>
    <dbReference type="NCBI Taxonomy" id="1729892"/>
    <lineage>
        <taxon>Bacteria</taxon>
        <taxon>Pseudomonadati</taxon>
        <taxon>Pseudomonadota</taxon>
        <taxon>Alphaproteobacteria</taxon>
        <taxon>Hyphomicrobiales</taxon>
        <taxon>Nitrobacteraceae</taxon>
        <taxon>Bradyrhizobium</taxon>
    </lineage>
</organism>
<keyword evidence="3" id="KW-1185">Reference proteome</keyword>